<keyword evidence="2" id="KW-0812">Transmembrane</keyword>
<dbReference type="InterPro" id="IPR045226">
    <property type="entry name" value="Dsc3"/>
</dbReference>
<gene>
    <name evidence="4" type="ORF">QBC37DRAFT_181849</name>
</gene>
<reference evidence="4" key="1">
    <citation type="journal article" date="2023" name="Mol. Phylogenet. Evol.">
        <title>Genome-scale phylogeny and comparative genomics of the fungal order Sordariales.</title>
        <authorList>
            <person name="Hensen N."/>
            <person name="Bonometti L."/>
            <person name="Westerberg I."/>
            <person name="Brannstrom I.O."/>
            <person name="Guillou S."/>
            <person name="Cros-Aarteil S."/>
            <person name="Calhoun S."/>
            <person name="Haridas S."/>
            <person name="Kuo A."/>
            <person name="Mondo S."/>
            <person name="Pangilinan J."/>
            <person name="Riley R."/>
            <person name="LaButti K."/>
            <person name="Andreopoulos B."/>
            <person name="Lipzen A."/>
            <person name="Chen C."/>
            <person name="Yan M."/>
            <person name="Daum C."/>
            <person name="Ng V."/>
            <person name="Clum A."/>
            <person name="Steindorff A."/>
            <person name="Ohm R.A."/>
            <person name="Martin F."/>
            <person name="Silar P."/>
            <person name="Natvig D.O."/>
            <person name="Lalanne C."/>
            <person name="Gautier V."/>
            <person name="Ament-Velasquez S.L."/>
            <person name="Kruys A."/>
            <person name="Hutchinson M.I."/>
            <person name="Powell A.J."/>
            <person name="Barry K."/>
            <person name="Miller A.N."/>
            <person name="Grigoriev I.V."/>
            <person name="Debuchy R."/>
            <person name="Gladieux P."/>
            <person name="Hiltunen Thoren M."/>
            <person name="Johannesson H."/>
        </authorList>
    </citation>
    <scope>NUCLEOTIDE SEQUENCE</scope>
    <source>
        <strain evidence="4">PSN293</strain>
    </source>
</reference>
<name>A0AAN6Y7Z5_9PEZI</name>
<sequence>MSSGRIALNRNGGSSRSASSSPTDRNRLLPPSSSTSSALARPTSPSPLARSPPPLQIKVLFNDSRIKSMELEIAEPHKTPVVALKPQIRFRLAAQGQSPTDVASSQDELPELRKLRESRELALKASKSRLKFYHAGKDLPDKSPLGSVLVPAPPPSSSASKAPAGKGKNVEGRDPAATPLVVHCNVVFDIVLSDTELADEVRAAALPAMEAGSARSSPSPYGYGSTITGRGAGLRLDTSRLRNNENTRSAGNSPPGGSGSRDATAAVPRGFDRYLAGGVSREDVLSMRQHFRRNVALRFTPETMPSPDTLLRMEDAWIDTNVPGTAGGGGGGDWADTVDVGEVMPDDDDGSLAQVSDQLILGMMIGFLFPLGAIGWVLREPGMLAKRWQMFIILGIVLSVTMGACRVLLGGQYG</sequence>
<keyword evidence="2" id="KW-1133">Transmembrane helix</keyword>
<evidence type="ECO:0000256" key="2">
    <source>
        <dbReference type="SAM" id="Phobius"/>
    </source>
</evidence>
<feature type="region of interest" description="Disordered" evidence="1">
    <location>
        <begin position="143"/>
        <end position="172"/>
    </location>
</feature>
<dbReference type="InterPro" id="IPR025390">
    <property type="entry name" value="Dsc3_C"/>
</dbReference>
<evidence type="ECO:0000259" key="3">
    <source>
        <dbReference type="Pfam" id="PF13373"/>
    </source>
</evidence>
<feature type="region of interest" description="Disordered" evidence="1">
    <location>
        <begin position="1"/>
        <end position="55"/>
    </location>
</feature>
<feature type="transmembrane region" description="Helical" evidence="2">
    <location>
        <begin position="390"/>
        <end position="409"/>
    </location>
</feature>
<organism evidence="4 5">
    <name type="scientific">Rhypophila decipiens</name>
    <dbReference type="NCBI Taxonomy" id="261697"/>
    <lineage>
        <taxon>Eukaryota</taxon>
        <taxon>Fungi</taxon>
        <taxon>Dikarya</taxon>
        <taxon>Ascomycota</taxon>
        <taxon>Pezizomycotina</taxon>
        <taxon>Sordariomycetes</taxon>
        <taxon>Sordariomycetidae</taxon>
        <taxon>Sordariales</taxon>
        <taxon>Naviculisporaceae</taxon>
        <taxon>Rhypophila</taxon>
    </lineage>
</organism>
<feature type="transmembrane region" description="Helical" evidence="2">
    <location>
        <begin position="359"/>
        <end position="378"/>
    </location>
</feature>
<evidence type="ECO:0000313" key="4">
    <source>
        <dbReference type="EMBL" id="KAK4213016.1"/>
    </source>
</evidence>
<evidence type="ECO:0000313" key="5">
    <source>
        <dbReference type="Proteomes" id="UP001301769"/>
    </source>
</evidence>
<keyword evidence="2" id="KW-0472">Membrane</keyword>
<dbReference type="AlphaFoldDB" id="A0AAN6Y7Z5"/>
<feature type="compositionally biased region" description="Low complexity" evidence="1">
    <location>
        <begin position="28"/>
        <end position="49"/>
    </location>
</feature>
<dbReference type="Pfam" id="PF13373">
    <property type="entry name" value="Dsc3_C"/>
    <property type="match status" value="1"/>
</dbReference>
<dbReference type="PANTHER" id="PTHR28049:SF1">
    <property type="entry name" value="DSC E3 UBIQUITIN LIGASE COMPLEX SUBUNIT 3"/>
    <property type="match status" value="1"/>
</dbReference>
<protein>
    <submittedName>
        <fullName evidence="4">DUF2407 C-terminal domain-containing protein</fullName>
    </submittedName>
</protein>
<feature type="compositionally biased region" description="Low complexity" evidence="1">
    <location>
        <begin position="9"/>
        <end position="21"/>
    </location>
</feature>
<dbReference type="Proteomes" id="UP001301769">
    <property type="component" value="Unassembled WGS sequence"/>
</dbReference>
<proteinExistence type="predicted"/>
<comment type="caution">
    <text evidence="4">The sequence shown here is derived from an EMBL/GenBank/DDBJ whole genome shotgun (WGS) entry which is preliminary data.</text>
</comment>
<feature type="region of interest" description="Disordered" evidence="1">
    <location>
        <begin position="212"/>
        <end position="265"/>
    </location>
</feature>
<accession>A0AAN6Y7Z5</accession>
<dbReference type="GO" id="GO:0044695">
    <property type="term" value="C:Dsc E3 ubiquitin ligase complex"/>
    <property type="evidence" value="ECO:0007669"/>
    <property type="project" value="InterPro"/>
</dbReference>
<reference evidence="4" key="2">
    <citation type="submission" date="2023-05" db="EMBL/GenBank/DDBJ databases">
        <authorList>
            <consortium name="Lawrence Berkeley National Laboratory"/>
            <person name="Steindorff A."/>
            <person name="Hensen N."/>
            <person name="Bonometti L."/>
            <person name="Westerberg I."/>
            <person name="Brannstrom I.O."/>
            <person name="Guillou S."/>
            <person name="Cros-Aarteil S."/>
            <person name="Calhoun S."/>
            <person name="Haridas S."/>
            <person name="Kuo A."/>
            <person name="Mondo S."/>
            <person name="Pangilinan J."/>
            <person name="Riley R."/>
            <person name="Labutti K."/>
            <person name="Andreopoulos B."/>
            <person name="Lipzen A."/>
            <person name="Chen C."/>
            <person name="Yanf M."/>
            <person name="Daum C."/>
            <person name="Ng V."/>
            <person name="Clum A."/>
            <person name="Ohm R."/>
            <person name="Martin F."/>
            <person name="Silar P."/>
            <person name="Natvig D."/>
            <person name="Lalanne C."/>
            <person name="Gautier V."/>
            <person name="Ament-Velasquez S.L."/>
            <person name="Kruys A."/>
            <person name="Hutchinson M.I."/>
            <person name="Powell A.J."/>
            <person name="Barry K."/>
            <person name="Miller A.N."/>
            <person name="Grigoriev I.V."/>
            <person name="Debuchy R."/>
            <person name="Gladieux P."/>
            <person name="Thoren M.H."/>
            <person name="Johannesson H."/>
        </authorList>
    </citation>
    <scope>NUCLEOTIDE SEQUENCE</scope>
    <source>
        <strain evidence="4">PSN293</strain>
    </source>
</reference>
<feature type="compositionally biased region" description="Low complexity" evidence="1">
    <location>
        <begin position="157"/>
        <end position="166"/>
    </location>
</feature>
<dbReference type="EMBL" id="MU858116">
    <property type="protein sequence ID" value="KAK4213016.1"/>
    <property type="molecule type" value="Genomic_DNA"/>
</dbReference>
<feature type="domain" description="DSC E3 ubiquitin ligase complex subunit 3 C-terminal" evidence="3">
    <location>
        <begin position="269"/>
        <end position="406"/>
    </location>
</feature>
<dbReference type="PANTHER" id="PTHR28049">
    <property type="entry name" value="TRANSMEMBRANE PROTEIN YOR223W"/>
    <property type="match status" value="1"/>
</dbReference>
<evidence type="ECO:0000256" key="1">
    <source>
        <dbReference type="SAM" id="MobiDB-lite"/>
    </source>
</evidence>
<keyword evidence="5" id="KW-1185">Reference proteome</keyword>
<dbReference type="GO" id="GO:0005783">
    <property type="term" value="C:endoplasmic reticulum"/>
    <property type="evidence" value="ECO:0007669"/>
    <property type="project" value="TreeGrafter"/>
</dbReference>